<evidence type="ECO:0000256" key="3">
    <source>
        <dbReference type="ARBA" id="ARBA00022679"/>
    </source>
</evidence>
<keyword evidence="10 11" id="KW-0472">Membrane</keyword>
<dbReference type="EMBL" id="UOFJ01000417">
    <property type="protein sequence ID" value="VAW69365.1"/>
    <property type="molecule type" value="Genomic_DNA"/>
</dbReference>
<keyword evidence="9" id="KW-0902">Two-component regulatory system</keyword>
<keyword evidence="6" id="KW-0418">Kinase</keyword>
<feature type="transmembrane region" description="Helical" evidence="11">
    <location>
        <begin position="122"/>
        <end position="143"/>
    </location>
</feature>
<comment type="subcellular location">
    <subcellularLocation>
        <location evidence="1">Cell membrane</location>
        <topology evidence="1">Multi-pass membrane protein</topology>
    </subcellularLocation>
</comment>
<keyword evidence="7" id="KW-0067">ATP-binding</keyword>
<dbReference type="AlphaFoldDB" id="A0A3B0XLI5"/>
<evidence type="ECO:0000256" key="10">
    <source>
        <dbReference type="ARBA" id="ARBA00023136"/>
    </source>
</evidence>
<evidence type="ECO:0000259" key="12">
    <source>
        <dbReference type="PROSITE" id="PS50109"/>
    </source>
</evidence>
<evidence type="ECO:0000256" key="2">
    <source>
        <dbReference type="ARBA" id="ARBA00022475"/>
    </source>
</evidence>
<dbReference type="GO" id="GO:0071555">
    <property type="term" value="P:cell wall organization"/>
    <property type="evidence" value="ECO:0007669"/>
    <property type="project" value="InterPro"/>
</dbReference>
<dbReference type="PANTHER" id="PTHR34220:SF7">
    <property type="entry name" value="SENSOR HISTIDINE KINASE YPDA"/>
    <property type="match status" value="1"/>
</dbReference>
<dbReference type="InterPro" id="IPR003594">
    <property type="entry name" value="HATPase_dom"/>
</dbReference>
<evidence type="ECO:0000256" key="11">
    <source>
        <dbReference type="SAM" id="Phobius"/>
    </source>
</evidence>
<dbReference type="Pfam" id="PF02518">
    <property type="entry name" value="HATPase_c"/>
    <property type="match status" value="1"/>
</dbReference>
<keyword evidence="5" id="KW-0547">Nucleotide-binding</keyword>
<dbReference type="InterPro" id="IPR036890">
    <property type="entry name" value="HATPase_C_sf"/>
</dbReference>
<accession>A0A3B0XLI5</accession>
<evidence type="ECO:0000256" key="9">
    <source>
        <dbReference type="ARBA" id="ARBA00023012"/>
    </source>
</evidence>
<keyword evidence="8 11" id="KW-1133">Transmembrane helix</keyword>
<dbReference type="PROSITE" id="PS50109">
    <property type="entry name" value="HIS_KIN"/>
    <property type="match status" value="1"/>
</dbReference>
<keyword evidence="2" id="KW-1003">Cell membrane</keyword>
<evidence type="ECO:0000313" key="13">
    <source>
        <dbReference type="EMBL" id="VAW69365.1"/>
    </source>
</evidence>
<dbReference type="PANTHER" id="PTHR34220">
    <property type="entry name" value="SENSOR HISTIDINE KINASE YPDA"/>
    <property type="match status" value="1"/>
</dbReference>
<feature type="transmembrane region" description="Helical" evidence="11">
    <location>
        <begin position="94"/>
        <end position="116"/>
    </location>
</feature>
<dbReference type="InterPro" id="IPR005467">
    <property type="entry name" value="His_kinase_dom"/>
</dbReference>
<dbReference type="GO" id="GO:0000155">
    <property type="term" value="F:phosphorelay sensor kinase activity"/>
    <property type="evidence" value="ECO:0007669"/>
    <property type="project" value="InterPro"/>
</dbReference>
<feature type="transmembrane region" description="Helical" evidence="11">
    <location>
        <begin position="12"/>
        <end position="31"/>
    </location>
</feature>
<dbReference type="GO" id="GO:0005886">
    <property type="term" value="C:plasma membrane"/>
    <property type="evidence" value="ECO:0007669"/>
    <property type="project" value="UniProtKB-SubCell"/>
</dbReference>
<protein>
    <recommendedName>
        <fullName evidence="12">Histidine kinase domain-containing protein</fullName>
    </recommendedName>
</protein>
<dbReference type="GO" id="GO:0005524">
    <property type="term" value="F:ATP binding"/>
    <property type="evidence" value="ECO:0007669"/>
    <property type="project" value="UniProtKB-KW"/>
</dbReference>
<keyword evidence="3" id="KW-0808">Transferase</keyword>
<dbReference type="Gene3D" id="1.10.1760.20">
    <property type="match status" value="1"/>
</dbReference>
<dbReference type="InterPro" id="IPR050640">
    <property type="entry name" value="Bact_2-comp_sensor_kinase"/>
</dbReference>
<dbReference type="SMART" id="SM00387">
    <property type="entry name" value="HATPase_c"/>
    <property type="match status" value="1"/>
</dbReference>
<name>A0A3B0XLI5_9ZZZZ</name>
<dbReference type="InterPro" id="IPR010559">
    <property type="entry name" value="Sig_transdc_His_kin_internal"/>
</dbReference>
<dbReference type="Gene3D" id="3.30.565.10">
    <property type="entry name" value="Histidine kinase-like ATPase, C-terminal domain"/>
    <property type="match status" value="1"/>
</dbReference>
<dbReference type="SUPFAM" id="SSF55874">
    <property type="entry name" value="ATPase domain of HSP90 chaperone/DNA topoisomerase II/histidine kinase"/>
    <property type="match status" value="1"/>
</dbReference>
<feature type="transmembrane region" description="Helical" evidence="11">
    <location>
        <begin position="43"/>
        <end position="60"/>
    </location>
</feature>
<dbReference type="Pfam" id="PF07694">
    <property type="entry name" value="5TM-5TMR_LYT"/>
    <property type="match status" value="1"/>
</dbReference>
<evidence type="ECO:0000256" key="8">
    <source>
        <dbReference type="ARBA" id="ARBA00022989"/>
    </source>
</evidence>
<evidence type="ECO:0000256" key="7">
    <source>
        <dbReference type="ARBA" id="ARBA00022840"/>
    </source>
</evidence>
<evidence type="ECO:0000256" key="4">
    <source>
        <dbReference type="ARBA" id="ARBA00022692"/>
    </source>
</evidence>
<gene>
    <name evidence="13" type="ORF">MNBD_GAMMA10-2662</name>
</gene>
<evidence type="ECO:0000256" key="6">
    <source>
        <dbReference type="ARBA" id="ARBA00022777"/>
    </source>
</evidence>
<organism evidence="13">
    <name type="scientific">hydrothermal vent metagenome</name>
    <dbReference type="NCBI Taxonomy" id="652676"/>
    <lineage>
        <taxon>unclassified sequences</taxon>
        <taxon>metagenomes</taxon>
        <taxon>ecological metagenomes</taxon>
    </lineage>
</organism>
<reference evidence="13" key="1">
    <citation type="submission" date="2018-06" db="EMBL/GenBank/DDBJ databases">
        <authorList>
            <person name="Zhirakovskaya E."/>
        </authorList>
    </citation>
    <scope>NUCLEOTIDE SEQUENCE</scope>
</reference>
<dbReference type="InterPro" id="IPR011620">
    <property type="entry name" value="Sig_transdc_His_kinase_LytS_TM"/>
</dbReference>
<feature type="transmembrane region" description="Helical" evidence="11">
    <location>
        <begin position="182"/>
        <end position="204"/>
    </location>
</feature>
<keyword evidence="4 11" id="KW-0812">Transmembrane</keyword>
<evidence type="ECO:0000256" key="1">
    <source>
        <dbReference type="ARBA" id="ARBA00004651"/>
    </source>
</evidence>
<feature type="domain" description="Histidine kinase" evidence="12">
    <location>
        <begin position="328"/>
        <end position="435"/>
    </location>
</feature>
<feature type="transmembrane region" description="Helical" evidence="11">
    <location>
        <begin position="155"/>
        <end position="176"/>
    </location>
</feature>
<dbReference type="Pfam" id="PF06580">
    <property type="entry name" value="His_kinase"/>
    <property type="match status" value="1"/>
</dbReference>
<proteinExistence type="predicted"/>
<sequence length="442" mass="48941">MFITWLDYVMFLFQGGSVVIAAGLVLFGIPVLRDQLLNHNPALWKHFLVVILFSLLAIYGTHAGKAISMTGGLESVDLTHTLKPNQAVVNFRDMVVVTAGLALGPWTGLLVGGIAGLERYSLGGFTAVACSLMSVLSGLLAGLIRRYNGAMLSPFQAAGVGAMSIIIQMSLILILSKPYSDAWLLVQHTAIPMLIITVTGCYAFQQVMRGLDKVRLQLLARKTKIRAQQAEIRALNAQIEPHFLMNTLNAINALIRIDPDRARYYVTMLGEFLHETRSYATQNTILIKDELSHIDKYLEFQYLRFSETIQYDVQIESPSMLEYKIPPRSLLTLIENSLVHGFSDKSQKNSITIRVYLQDNKLIITVRDNGTGVKQKKIQAIGNRPVTSDHKKGGYGLYCLKKTLNRYYGDESDLKIDSPPDKTGTVVELSIPAGIKLKGLPG</sequence>
<evidence type="ECO:0000256" key="5">
    <source>
        <dbReference type="ARBA" id="ARBA00022741"/>
    </source>
</evidence>